<comment type="function">
    <text evidence="10">Acts as a protein-folding catalyst that interacts with nascent polypeptides to catalyze the formation, isomerization, and reduction or oxidation of disulfide bonds. May play a role in storage protein biogenesis.</text>
</comment>
<evidence type="ECO:0000256" key="11">
    <source>
        <dbReference type="SAM" id="MobiDB-lite"/>
    </source>
</evidence>
<reference evidence="13" key="1">
    <citation type="submission" date="2015-12" db="EMBL/GenBank/DDBJ databases">
        <title>Update maize B73 reference genome by single molecule sequencing technologies.</title>
        <authorList>
            <consortium name="Maize Genome Sequencing Project"/>
            <person name="Ware D."/>
        </authorList>
    </citation>
    <scope>NUCLEOTIDE SEQUENCE</scope>
    <source>
        <tissue evidence="13">Seedling</tissue>
    </source>
</reference>
<gene>
    <name evidence="13" type="ORF">ZEAMMB73_Zm00001d035557</name>
</gene>
<organism evidence="13">
    <name type="scientific">Zea mays</name>
    <name type="common">Maize</name>
    <dbReference type="NCBI Taxonomy" id="4577"/>
    <lineage>
        <taxon>Eukaryota</taxon>
        <taxon>Viridiplantae</taxon>
        <taxon>Streptophyta</taxon>
        <taxon>Embryophyta</taxon>
        <taxon>Tracheophyta</taxon>
        <taxon>Spermatophyta</taxon>
        <taxon>Magnoliopsida</taxon>
        <taxon>Liliopsida</taxon>
        <taxon>Poales</taxon>
        <taxon>Poaceae</taxon>
        <taxon>PACMAD clade</taxon>
        <taxon>Panicoideae</taxon>
        <taxon>Andropogonodae</taxon>
        <taxon>Andropogoneae</taxon>
        <taxon>Tripsacinae</taxon>
        <taxon>Zea</taxon>
    </lineage>
</organism>
<dbReference type="FunFam" id="3.40.30.10:FF:000107">
    <property type="entry name" value="Protein disulfide-isomerase 5-2"/>
    <property type="match status" value="1"/>
</dbReference>
<name>A0A1D6LH59_MAIZE</name>
<keyword evidence="8 13" id="KW-0413">Isomerase</keyword>
<dbReference type="PANTHER" id="PTHR18929">
    <property type="entry name" value="PROTEIN DISULFIDE ISOMERASE"/>
    <property type="match status" value="1"/>
</dbReference>
<evidence type="ECO:0000256" key="9">
    <source>
        <dbReference type="ARBA" id="ARBA00023284"/>
    </source>
</evidence>
<dbReference type="GO" id="GO:0003756">
    <property type="term" value="F:protein disulfide isomerase activity"/>
    <property type="evidence" value="ECO:0007669"/>
    <property type="project" value="UniProtKB-EC"/>
</dbReference>
<sequence length="343" mass="37665">MGSRSLPVPRKNLRLRVKVPTVDSCRRWTREASRLGVAPPLSPVPEHQQPQAKTSEEVSERTKKEPIARGGGVGGCGGGRISAEKDLQRRRSGSAAALEPDGAPTEAANGREKSERMAEVDLRPGAEAAAAAEVDSSLLPSTTWGGWWGGDSRLLMASVVGRRCGHCKKLAPEYENAAKALSKHDPLIILAKVDANEEKNMPHATKYEVQGFPTIKIFRDQGKNIQEYKGPREADGIVDYLKKQVGPASKEIKSPEDATALIDDKKIYIAKLVSSLSDTEFTNFMEVAEKLTYDYDFGHTLHANHLPRGDAAVERPLVRLLKPFDELVADSKVLLTFFITFWL</sequence>
<keyword evidence="9" id="KW-0676">Redox-active center</keyword>
<dbReference type="InParanoid" id="A0A1D6LH59"/>
<dbReference type="EC" id="5.3.4.1" evidence="4"/>
<feature type="domain" description="Thioredoxin" evidence="12">
    <location>
        <begin position="93"/>
        <end position="246"/>
    </location>
</feature>
<evidence type="ECO:0000256" key="5">
    <source>
        <dbReference type="ARBA" id="ARBA00022729"/>
    </source>
</evidence>
<comment type="similarity">
    <text evidence="3">Belongs to the protein disulfide isomerase family.</text>
</comment>
<evidence type="ECO:0000313" key="13">
    <source>
        <dbReference type="EMBL" id="AQK79222.1"/>
    </source>
</evidence>
<keyword evidence="6" id="KW-0256">Endoplasmic reticulum</keyword>
<dbReference type="PROSITE" id="PS51352">
    <property type="entry name" value="THIOREDOXIN_2"/>
    <property type="match status" value="1"/>
</dbReference>
<dbReference type="EMBL" id="CM000782">
    <property type="protein sequence ID" value="AQK79222.1"/>
    <property type="molecule type" value="Genomic_DNA"/>
</dbReference>
<dbReference type="GO" id="GO:0005788">
    <property type="term" value="C:endoplasmic reticulum lumen"/>
    <property type="evidence" value="ECO:0007669"/>
    <property type="project" value="UniProtKB-SubCell"/>
</dbReference>
<feature type="compositionally biased region" description="Basic and acidic residues" evidence="11">
    <location>
        <begin position="54"/>
        <end position="67"/>
    </location>
</feature>
<evidence type="ECO:0000256" key="6">
    <source>
        <dbReference type="ARBA" id="ARBA00022824"/>
    </source>
</evidence>
<dbReference type="STRING" id="4577.A0A1D6LH59"/>
<feature type="region of interest" description="Disordered" evidence="11">
    <location>
        <begin position="25"/>
        <end position="115"/>
    </location>
</feature>
<evidence type="ECO:0000259" key="12">
    <source>
        <dbReference type="PROSITE" id="PS51352"/>
    </source>
</evidence>
<protein>
    <recommendedName>
        <fullName evidence="4">protein disulfide-isomerase</fullName>
        <ecNumber evidence="4">5.3.4.1</ecNumber>
    </recommendedName>
</protein>
<evidence type="ECO:0000256" key="2">
    <source>
        <dbReference type="ARBA" id="ARBA00004319"/>
    </source>
</evidence>
<evidence type="ECO:0000256" key="8">
    <source>
        <dbReference type="ARBA" id="ARBA00023235"/>
    </source>
</evidence>
<dbReference type="PANTHER" id="PTHR18929:SF132">
    <property type="entry name" value="PROTEIN DISULFIDE-ISOMERASE A3"/>
    <property type="match status" value="1"/>
</dbReference>
<dbReference type="CDD" id="cd02961">
    <property type="entry name" value="PDI_a_family"/>
    <property type="match status" value="1"/>
</dbReference>
<evidence type="ECO:0000256" key="7">
    <source>
        <dbReference type="ARBA" id="ARBA00023157"/>
    </source>
</evidence>
<comment type="subcellular location">
    <subcellularLocation>
        <location evidence="2">Endoplasmic reticulum lumen</location>
    </subcellularLocation>
</comment>
<dbReference type="Gene3D" id="3.40.30.10">
    <property type="entry name" value="Glutaredoxin"/>
    <property type="match status" value="2"/>
</dbReference>
<dbReference type="CDD" id="cd02981">
    <property type="entry name" value="PDI_b_family"/>
    <property type="match status" value="1"/>
</dbReference>
<comment type="catalytic activity">
    <reaction evidence="1">
        <text>Catalyzes the rearrangement of -S-S- bonds in proteins.</text>
        <dbReference type="EC" id="5.3.4.1"/>
    </reaction>
</comment>
<dbReference type="InterPro" id="IPR036249">
    <property type="entry name" value="Thioredoxin-like_sf"/>
</dbReference>
<evidence type="ECO:0000256" key="4">
    <source>
        <dbReference type="ARBA" id="ARBA00012723"/>
    </source>
</evidence>
<evidence type="ECO:0000256" key="1">
    <source>
        <dbReference type="ARBA" id="ARBA00001182"/>
    </source>
</evidence>
<proteinExistence type="inferred from homology"/>
<dbReference type="SMR" id="A0A1D6LH59"/>
<keyword evidence="5" id="KW-0732">Signal</keyword>
<dbReference type="Pfam" id="PF00085">
    <property type="entry name" value="Thioredoxin"/>
    <property type="match status" value="1"/>
</dbReference>
<feature type="compositionally biased region" description="Gly residues" evidence="11">
    <location>
        <begin position="69"/>
        <end position="80"/>
    </location>
</feature>
<accession>A0A1D6LH59</accession>
<dbReference type="SUPFAM" id="SSF52833">
    <property type="entry name" value="Thioredoxin-like"/>
    <property type="match status" value="2"/>
</dbReference>
<dbReference type="ExpressionAtlas" id="A0A1D6LH59">
    <property type="expression patterns" value="baseline and differential"/>
</dbReference>
<evidence type="ECO:0000256" key="10">
    <source>
        <dbReference type="ARBA" id="ARBA00060135"/>
    </source>
</evidence>
<keyword evidence="7" id="KW-1015">Disulfide bond</keyword>
<dbReference type="InterPro" id="IPR013766">
    <property type="entry name" value="Thioredoxin_domain"/>
</dbReference>
<evidence type="ECO:0000256" key="3">
    <source>
        <dbReference type="ARBA" id="ARBA00006347"/>
    </source>
</evidence>
<dbReference type="AlphaFoldDB" id="A0A1D6LH59"/>